<feature type="region of interest" description="Disordered" evidence="1">
    <location>
        <begin position="389"/>
        <end position="415"/>
    </location>
</feature>
<feature type="region of interest" description="Disordered" evidence="1">
    <location>
        <begin position="209"/>
        <end position="231"/>
    </location>
</feature>
<reference evidence="3" key="1">
    <citation type="journal article" date="2017" name="Nat. Ecol. Evol.">
        <title>Genome expansion and lineage-specific genetic innovations in the forest pathogenic fungi Armillaria.</title>
        <authorList>
            <person name="Sipos G."/>
            <person name="Prasanna A.N."/>
            <person name="Walter M.C."/>
            <person name="O'Connor E."/>
            <person name="Balint B."/>
            <person name="Krizsan K."/>
            <person name="Kiss B."/>
            <person name="Hess J."/>
            <person name="Varga T."/>
            <person name="Slot J."/>
            <person name="Riley R."/>
            <person name="Boka B."/>
            <person name="Rigling D."/>
            <person name="Barry K."/>
            <person name="Lee J."/>
            <person name="Mihaltcheva S."/>
            <person name="LaButti K."/>
            <person name="Lipzen A."/>
            <person name="Waldron R."/>
            <person name="Moloney N.M."/>
            <person name="Sperisen C."/>
            <person name="Kredics L."/>
            <person name="Vagvoelgyi C."/>
            <person name="Patrignani A."/>
            <person name="Fitzpatrick D."/>
            <person name="Nagy I."/>
            <person name="Doyle S."/>
            <person name="Anderson J.B."/>
            <person name="Grigoriev I.V."/>
            <person name="Gueldener U."/>
            <person name="Muensterkoetter M."/>
            <person name="Nagy L.G."/>
        </authorList>
    </citation>
    <scope>NUCLEOTIDE SEQUENCE [LARGE SCALE GENOMIC DNA]</scope>
    <source>
        <strain evidence="3">28-4</strain>
    </source>
</reference>
<evidence type="ECO:0000256" key="1">
    <source>
        <dbReference type="SAM" id="MobiDB-lite"/>
    </source>
</evidence>
<sequence>MDRDGAQKTPVVIPPQDIKNDPERFLWYTGSQGGGFKVPFKKYKGRLINDTPMHHLNRLIETSEENTKAEQKKFFDAVDIYFEGLMEYAKEHYADFVVPFGCKHIGKLLRQFEDDSWLKWTMRQPILTNNFPIYFTAIRFLLADKGHHWDTSELLRTTATCKGPEVKKDSKTSLSKLECILFPDHSDNAIDDESRLVDTDSDVEYRNEGAIASSDGSNDYGTGSCTEDDTSFNDSRIQRWCSDSDDAVNSDRSEVISPDGSLSVDMALLGSLYRLDHQRRAGRSPSPASGPPKLPYHLRELSDSSITSSAFSDSPMSSDMFQKGTGKDFDHPEGAQQRTRHSQREFSVKTNRHRQRREYLPSDIEDFIFTEGEDEDGSDEYIDSLIENDFSTDAEDSFEPRQLRPRKRAPDNGPCDFKRILSAESSLSSIATELSSGIIEVHSDNDEVSSVIEISSDSESEEDERNIPLPYHRDLQRSCGGYVGGRQLINWVVKVCPSAASRLSNFEFVSTPT</sequence>
<name>A0A2H3B8I6_9AGAR</name>
<dbReference type="EMBL" id="KZ293437">
    <property type="protein sequence ID" value="PBK67191.1"/>
    <property type="molecule type" value="Genomic_DNA"/>
</dbReference>
<protein>
    <submittedName>
        <fullName evidence="2">Uncharacterized protein</fullName>
    </submittedName>
</protein>
<proteinExistence type="predicted"/>
<gene>
    <name evidence="2" type="ORF">ARMSODRAFT_1005509</name>
</gene>
<evidence type="ECO:0000313" key="2">
    <source>
        <dbReference type="EMBL" id="PBK67191.1"/>
    </source>
</evidence>
<feature type="region of interest" description="Disordered" evidence="1">
    <location>
        <begin position="305"/>
        <end position="354"/>
    </location>
</feature>
<dbReference type="Proteomes" id="UP000218334">
    <property type="component" value="Unassembled WGS sequence"/>
</dbReference>
<dbReference type="AlphaFoldDB" id="A0A2H3B8I6"/>
<keyword evidence="3" id="KW-1185">Reference proteome</keyword>
<feature type="compositionally biased region" description="Polar residues" evidence="1">
    <location>
        <begin position="214"/>
        <end position="225"/>
    </location>
</feature>
<organism evidence="2 3">
    <name type="scientific">Armillaria solidipes</name>
    <dbReference type="NCBI Taxonomy" id="1076256"/>
    <lineage>
        <taxon>Eukaryota</taxon>
        <taxon>Fungi</taxon>
        <taxon>Dikarya</taxon>
        <taxon>Basidiomycota</taxon>
        <taxon>Agaricomycotina</taxon>
        <taxon>Agaricomycetes</taxon>
        <taxon>Agaricomycetidae</taxon>
        <taxon>Agaricales</taxon>
        <taxon>Marasmiineae</taxon>
        <taxon>Physalacriaceae</taxon>
        <taxon>Armillaria</taxon>
    </lineage>
</organism>
<evidence type="ECO:0000313" key="3">
    <source>
        <dbReference type="Proteomes" id="UP000218334"/>
    </source>
</evidence>
<accession>A0A2H3B8I6</accession>
<feature type="compositionally biased region" description="Low complexity" evidence="1">
    <location>
        <begin position="305"/>
        <end position="321"/>
    </location>
</feature>
<feature type="region of interest" description="Disordered" evidence="1">
    <location>
        <begin position="279"/>
        <end position="298"/>
    </location>
</feature>